<dbReference type="EMBL" id="CAKXAJ010022345">
    <property type="protein sequence ID" value="CAH2227063.1"/>
    <property type="molecule type" value="Genomic_DNA"/>
</dbReference>
<gene>
    <name evidence="1" type="primary">jg4489</name>
    <name evidence="1" type="ORF">PAEG_LOCUS7598</name>
</gene>
<comment type="caution">
    <text evidence="1">The sequence shown here is derived from an EMBL/GenBank/DDBJ whole genome shotgun (WGS) entry which is preliminary data.</text>
</comment>
<organism evidence="1 2">
    <name type="scientific">Pararge aegeria aegeria</name>
    <dbReference type="NCBI Taxonomy" id="348720"/>
    <lineage>
        <taxon>Eukaryota</taxon>
        <taxon>Metazoa</taxon>
        <taxon>Ecdysozoa</taxon>
        <taxon>Arthropoda</taxon>
        <taxon>Hexapoda</taxon>
        <taxon>Insecta</taxon>
        <taxon>Pterygota</taxon>
        <taxon>Neoptera</taxon>
        <taxon>Endopterygota</taxon>
        <taxon>Lepidoptera</taxon>
        <taxon>Glossata</taxon>
        <taxon>Ditrysia</taxon>
        <taxon>Papilionoidea</taxon>
        <taxon>Nymphalidae</taxon>
        <taxon>Satyrinae</taxon>
        <taxon>Satyrini</taxon>
        <taxon>Parargina</taxon>
        <taxon>Pararge</taxon>
    </lineage>
</organism>
<dbReference type="OrthoDB" id="6435638at2759"/>
<evidence type="ECO:0000313" key="2">
    <source>
        <dbReference type="Proteomes" id="UP000838756"/>
    </source>
</evidence>
<accession>A0A8S4R1K1</accession>
<dbReference type="Gene3D" id="1.20.1070.10">
    <property type="entry name" value="Rhodopsin 7-helix transmembrane proteins"/>
    <property type="match status" value="1"/>
</dbReference>
<protein>
    <submittedName>
        <fullName evidence="1">Jg4489 protein</fullName>
    </submittedName>
</protein>
<evidence type="ECO:0000313" key="1">
    <source>
        <dbReference type="EMBL" id="CAH2227063.1"/>
    </source>
</evidence>
<sequence length="118" mass="12974">MIDRESASRVSPQIQDLLFAMAVSNSCMNPLVYGSYALRLSGTVQRLLKSSCCWASPTTDTAGKLASLLTMMYICWGCVKHLLARIGIKIDPYAVTKYGMTHSAVMPALQHCINLFIL</sequence>
<proteinExistence type="predicted"/>
<dbReference type="Proteomes" id="UP000838756">
    <property type="component" value="Unassembled WGS sequence"/>
</dbReference>
<name>A0A8S4R1K1_9NEOP</name>
<reference evidence="1" key="1">
    <citation type="submission" date="2022-03" db="EMBL/GenBank/DDBJ databases">
        <authorList>
            <person name="Lindestad O."/>
        </authorList>
    </citation>
    <scope>NUCLEOTIDE SEQUENCE</scope>
</reference>
<dbReference type="AlphaFoldDB" id="A0A8S4R1K1"/>
<keyword evidence="2" id="KW-1185">Reference proteome</keyword>